<accession>A0A4S2BPJ9</accession>
<reference evidence="1 2" key="1">
    <citation type="submission" date="2019-04" db="EMBL/GenBank/DDBJ databases">
        <title>Microbes associate with the intestines of laboratory mice.</title>
        <authorList>
            <person name="Navarre W."/>
            <person name="Wong E."/>
            <person name="Huang K."/>
            <person name="Tropini C."/>
            <person name="Ng K."/>
            <person name="Yu B."/>
        </authorList>
    </citation>
    <scope>NUCLEOTIDE SEQUENCE [LARGE SCALE GENOMIC DNA]</scope>
    <source>
        <strain evidence="1 2">NM61_E11</strain>
    </source>
</reference>
<gene>
    <name evidence="1" type="ORF">E5351_03805</name>
</gene>
<dbReference type="Proteomes" id="UP000309117">
    <property type="component" value="Unassembled WGS sequence"/>
</dbReference>
<dbReference type="AlphaFoldDB" id="A0A4S2BPJ9"/>
<sequence>MILKKLSCKVVLSLSDSILAPEDDKFSSNTKELELSLIDHLGLLTGNSLNYATSDCEISVLGKIYSFITYNFPVTLTSLSAFTVLHAKVDNKIMPKLNAKDASLTLRLNFIVHHFLSRESVLHYGKTG</sequence>
<proteinExistence type="predicted"/>
<comment type="caution">
    <text evidence="1">The sequence shown here is derived from an EMBL/GenBank/DDBJ whole genome shotgun (WGS) entry which is preliminary data.</text>
</comment>
<dbReference type="EMBL" id="SRYV01000005">
    <property type="protein sequence ID" value="TGY16303.1"/>
    <property type="molecule type" value="Genomic_DNA"/>
</dbReference>
<evidence type="ECO:0000313" key="1">
    <source>
        <dbReference type="EMBL" id="TGY16303.1"/>
    </source>
</evidence>
<evidence type="ECO:0000313" key="2">
    <source>
        <dbReference type="Proteomes" id="UP000309117"/>
    </source>
</evidence>
<organism evidence="1 2">
    <name type="scientific">Lactobacillus intestinalis</name>
    <dbReference type="NCBI Taxonomy" id="151781"/>
    <lineage>
        <taxon>Bacteria</taxon>
        <taxon>Bacillati</taxon>
        <taxon>Bacillota</taxon>
        <taxon>Bacilli</taxon>
        <taxon>Lactobacillales</taxon>
        <taxon>Lactobacillaceae</taxon>
        <taxon>Lactobacillus</taxon>
    </lineage>
</organism>
<protein>
    <submittedName>
        <fullName evidence="1">Uncharacterized protein</fullName>
    </submittedName>
</protein>
<name>A0A4S2BPJ9_9LACO</name>
<dbReference type="RefSeq" id="WP_004039856.1">
    <property type="nucleotide sequence ID" value="NZ_AQFR02000003.1"/>
</dbReference>